<feature type="region of interest" description="Disordered" evidence="1">
    <location>
        <begin position="39"/>
        <end position="61"/>
    </location>
</feature>
<organism evidence="2 4">
    <name type="scientific">Ectocarpus siliculosus</name>
    <name type="common">Brown alga</name>
    <name type="synonym">Conferva siliculosa</name>
    <dbReference type="NCBI Taxonomy" id="2880"/>
    <lineage>
        <taxon>Eukaryota</taxon>
        <taxon>Sar</taxon>
        <taxon>Stramenopiles</taxon>
        <taxon>Ochrophyta</taxon>
        <taxon>PX clade</taxon>
        <taxon>Phaeophyceae</taxon>
        <taxon>Ectocarpales</taxon>
        <taxon>Ectocarpaceae</taxon>
        <taxon>Ectocarpus</taxon>
    </lineage>
</organism>
<dbReference type="InParanoid" id="D7FZU4"/>
<evidence type="ECO:0000313" key="2">
    <source>
        <dbReference type="EMBL" id="CBJ32901.1"/>
    </source>
</evidence>
<proteinExistence type="predicted"/>
<sequence>MGVQGALLPRVQQGSPTEVLRVPQKHQDVVRVQKLLKENTGGATSQPGIKGYGFGRRIRGR</sequence>
<keyword evidence="4" id="KW-1185">Reference proteome</keyword>
<dbReference type="AlphaFoldDB" id="D7FZU4"/>
<evidence type="ECO:0000313" key="3">
    <source>
        <dbReference type="EMBL" id="CBN78121.1"/>
    </source>
</evidence>
<gene>
    <name evidence="3" type="ORF">Esi_0100_0002</name>
    <name evidence="2" type="ORF">Esi_0389_0001</name>
</gene>
<reference evidence="2 4" key="1">
    <citation type="journal article" date="2010" name="Nature">
        <title>The Ectocarpus genome and the independent evolution of multicellularity in brown algae.</title>
        <authorList>
            <person name="Cock J.M."/>
            <person name="Sterck L."/>
            <person name="Rouze P."/>
            <person name="Scornet D."/>
            <person name="Allen A.E."/>
            <person name="Amoutzias G."/>
            <person name="Anthouard V."/>
            <person name="Artiguenave F."/>
            <person name="Aury J.M."/>
            <person name="Badger J.H."/>
            <person name="Beszteri B."/>
            <person name="Billiau K."/>
            <person name="Bonnet E."/>
            <person name="Bothwell J.H."/>
            <person name="Bowler C."/>
            <person name="Boyen C."/>
            <person name="Brownlee C."/>
            <person name="Carrano C.J."/>
            <person name="Charrier B."/>
            <person name="Cho G.Y."/>
            <person name="Coelho S.M."/>
            <person name="Collen J."/>
            <person name="Corre E."/>
            <person name="Da Silva C."/>
            <person name="Delage L."/>
            <person name="Delaroque N."/>
            <person name="Dittami S.M."/>
            <person name="Doulbeau S."/>
            <person name="Elias M."/>
            <person name="Farnham G."/>
            <person name="Gachon C.M."/>
            <person name="Gschloessl B."/>
            <person name="Heesch S."/>
            <person name="Jabbari K."/>
            <person name="Jubin C."/>
            <person name="Kawai H."/>
            <person name="Kimura K."/>
            <person name="Kloareg B."/>
            <person name="Kupper F.C."/>
            <person name="Lang D."/>
            <person name="Le Bail A."/>
            <person name="Leblanc C."/>
            <person name="Lerouge P."/>
            <person name="Lohr M."/>
            <person name="Lopez P.J."/>
            <person name="Martens C."/>
            <person name="Maumus F."/>
            <person name="Michel G."/>
            <person name="Miranda-Saavedra D."/>
            <person name="Morales J."/>
            <person name="Moreau H."/>
            <person name="Motomura T."/>
            <person name="Nagasato C."/>
            <person name="Napoli C.A."/>
            <person name="Nelson D.R."/>
            <person name="Nyvall-Collen P."/>
            <person name="Peters A.F."/>
            <person name="Pommier C."/>
            <person name="Potin P."/>
            <person name="Poulain J."/>
            <person name="Quesneville H."/>
            <person name="Read B."/>
            <person name="Rensing S.A."/>
            <person name="Ritter A."/>
            <person name="Rousvoal S."/>
            <person name="Samanta M."/>
            <person name="Samson G."/>
            <person name="Schroeder D.C."/>
            <person name="Segurens B."/>
            <person name="Strittmatter M."/>
            <person name="Tonon T."/>
            <person name="Tregear J.W."/>
            <person name="Valentin K."/>
            <person name="von Dassow P."/>
            <person name="Yamagishi T."/>
            <person name="Van de Peer Y."/>
            <person name="Wincker P."/>
        </authorList>
    </citation>
    <scope>NUCLEOTIDE SEQUENCE [LARGE SCALE GENOMIC DNA]</scope>
    <source>
        <strain evidence="2">Ec 32</strain>
        <strain evidence="4">Ec32 / CCAP1310/4</strain>
    </source>
</reference>
<accession>D7FZU4</accession>
<name>D7FZU4_ECTSI</name>
<evidence type="ECO:0000256" key="1">
    <source>
        <dbReference type="SAM" id="MobiDB-lite"/>
    </source>
</evidence>
<dbReference type="Proteomes" id="UP000002630">
    <property type="component" value="Unassembled WGS sequence"/>
</dbReference>
<dbReference type="EMBL" id="FN648585">
    <property type="protein sequence ID" value="CBJ32901.1"/>
    <property type="molecule type" value="Genomic_DNA"/>
</dbReference>
<dbReference type="OrthoDB" id="209472at2759"/>
<evidence type="ECO:0000313" key="4">
    <source>
        <dbReference type="Proteomes" id="UP000002630"/>
    </source>
</evidence>
<protein>
    <submittedName>
        <fullName evidence="2">Uncharacterized protein</fullName>
    </submittedName>
</protein>
<dbReference type="EMBL" id="FN647684">
    <property type="protein sequence ID" value="CBN78121.1"/>
    <property type="molecule type" value="Genomic_DNA"/>
</dbReference>
<feature type="region of interest" description="Disordered" evidence="1">
    <location>
        <begin position="1"/>
        <end position="20"/>
    </location>
</feature>